<evidence type="ECO:0000313" key="5">
    <source>
        <dbReference type="EMBL" id="ABC78649.1"/>
    </source>
</evidence>
<evidence type="ECO:0000256" key="3">
    <source>
        <dbReference type="ARBA" id="ARBA00022840"/>
    </source>
</evidence>
<dbReference type="PANTHER" id="PTHR42734:SF19">
    <property type="entry name" value="IRON COMPOUNDS ABC TRANSPORTER, ATP-BINDING PROTEIN"/>
    <property type="match status" value="1"/>
</dbReference>
<sequence length="288" mass="31696">MELKPLIQVEEISFGYTEENVLSDISFTIKKGEIVTLLGPNGCGKSTLIKIMLGLLRPAGGDIFFNGKNIQQMSSKSLAREVAYVPQLHKSSFPYTVRDVVLMGRIPHKAFFFQYSKADMEIAADALGRLSISHLADRAYTEISGGERQLTLIARALAQGAKTFIMDEPASGLDYGNQMRLLDQIIKLSREGYTFIKSTHSPEHALWIADRAIMIKNGALMADGKCDEVISSKNLFHLYNARVNVLKLNRSLRVCVPQTICGCTEFAHSPLPPCELGEPISCSAVRGG</sequence>
<dbReference type="Pfam" id="PF00005">
    <property type="entry name" value="ABC_tran"/>
    <property type="match status" value="1"/>
</dbReference>
<dbReference type="InterPro" id="IPR050153">
    <property type="entry name" value="Metal_Ion_Import_ABC"/>
</dbReference>
<dbReference type="PANTHER" id="PTHR42734">
    <property type="entry name" value="METAL TRANSPORT SYSTEM ATP-BINDING PROTEIN TM_0124-RELATED"/>
    <property type="match status" value="1"/>
</dbReference>
<dbReference type="PROSITE" id="PS50893">
    <property type="entry name" value="ABC_TRANSPORTER_2"/>
    <property type="match status" value="1"/>
</dbReference>
<gene>
    <name evidence="5" type="ORF">SYN_01054</name>
</gene>
<dbReference type="KEGG" id="sat:SYN_01054"/>
<name>Q2LX42_SYNAS</name>
<protein>
    <submittedName>
        <fullName evidence="5">Iron(III) dicitrate transport ATP-binding protein</fullName>
    </submittedName>
</protein>
<keyword evidence="6" id="KW-1185">Reference proteome</keyword>
<evidence type="ECO:0000256" key="2">
    <source>
        <dbReference type="ARBA" id="ARBA00022741"/>
    </source>
</evidence>
<dbReference type="OrthoDB" id="9809450at2"/>
<dbReference type="STRING" id="56780.SYN_01054"/>
<dbReference type="Proteomes" id="UP000001933">
    <property type="component" value="Chromosome"/>
</dbReference>
<dbReference type="GO" id="GO:0016887">
    <property type="term" value="F:ATP hydrolysis activity"/>
    <property type="evidence" value="ECO:0007669"/>
    <property type="project" value="InterPro"/>
</dbReference>
<dbReference type="InterPro" id="IPR003593">
    <property type="entry name" value="AAA+_ATPase"/>
</dbReference>
<reference evidence="5 6" key="1">
    <citation type="journal article" date="2007" name="Proc. Natl. Acad. Sci. U.S.A.">
        <title>The genome of Syntrophus aciditrophicus: life at the thermodynamic limit of microbial growth.</title>
        <authorList>
            <person name="McInerney M.J."/>
            <person name="Rohlin L."/>
            <person name="Mouttaki H."/>
            <person name="Kim U."/>
            <person name="Krupp R.S."/>
            <person name="Rios-Hernandez L."/>
            <person name="Sieber J."/>
            <person name="Struchtemeyer C.G."/>
            <person name="Bhattacharyya A."/>
            <person name="Campbell J.W."/>
            <person name="Gunsalus R.P."/>
        </authorList>
    </citation>
    <scope>NUCLEOTIDE SEQUENCE [LARGE SCALE GENOMIC DNA]</scope>
    <source>
        <strain evidence="5 6">SB</strain>
    </source>
</reference>
<dbReference type="SMART" id="SM00382">
    <property type="entry name" value="AAA"/>
    <property type="match status" value="1"/>
</dbReference>
<dbReference type="RefSeq" id="WP_011418666.1">
    <property type="nucleotide sequence ID" value="NC_007759.1"/>
</dbReference>
<keyword evidence="3 5" id="KW-0067">ATP-binding</keyword>
<dbReference type="FunFam" id="3.40.50.300:FF:000134">
    <property type="entry name" value="Iron-enterobactin ABC transporter ATP-binding protein"/>
    <property type="match status" value="1"/>
</dbReference>
<accession>Q2LX42</accession>
<evidence type="ECO:0000256" key="1">
    <source>
        <dbReference type="ARBA" id="ARBA00022448"/>
    </source>
</evidence>
<dbReference type="HOGENOM" id="CLU_000604_1_11_7"/>
<dbReference type="CDD" id="cd03214">
    <property type="entry name" value="ABC_Iron-Siderophores_B12_Hemin"/>
    <property type="match status" value="1"/>
</dbReference>
<organism evidence="5 6">
    <name type="scientific">Syntrophus aciditrophicus (strain SB)</name>
    <dbReference type="NCBI Taxonomy" id="56780"/>
    <lineage>
        <taxon>Bacteria</taxon>
        <taxon>Pseudomonadati</taxon>
        <taxon>Thermodesulfobacteriota</taxon>
        <taxon>Syntrophia</taxon>
        <taxon>Syntrophales</taxon>
        <taxon>Syntrophaceae</taxon>
        <taxon>Syntrophus</taxon>
    </lineage>
</organism>
<dbReference type="SUPFAM" id="SSF52540">
    <property type="entry name" value="P-loop containing nucleoside triphosphate hydrolases"/>
    <property type="match status" value="1"/>
</dbReference>
<dbReference type="Gene3D" id="3.40.50.300">
    <property type="entry name" value="P-loop containing nucleotide triphosphate hydrolases"/>
    <property type="match status" value="1"/>
</dbReference>
<dbReference type="InterPro" id="IPR027417">
    <property type="entry name" value="P-loop_NTPase"/>
</dbReference>
<proteinExistence type="predicted"/>
<dbReference type="AlphaFoldDB" id="Q2LX42"/>
<evidence type="ECO:0000259" key="4">
    <source>
        <dbReference type="PROSITE" id="PS50893"/>
    </source>
</evidence>
<dbReference type="InterPro" id="IPR003439">
    <property type="entry name" value="ABC_transporter-like_ATP-bd"/>
</dbReference>
<keyword evidence="2" id="KW-0547">Nucleotide-binding</keyword>
<dbReference type="EMBL" id="CP000252">
    <property type="protein sequence ID" value="ABC78649.1"/>
    <property type="molecule type" value="Genomic_DNA"/>
</dbReference>
<evidence type="ECO:0000313" key="6">
    <source>
        <dbReference type="Proteomes" id="UP000001933"/>
    </source>
</evidence>
<dbReference type="eggNOG" id="COG1120">
    <property type="taxonomic scope" value="Bacteria"/>
</dbReference>
<dbReference type="GO" id="GO:0005524">
    <property type="term" value="F:ATP binding"/>
    <property type="evidence" value="ECO:0007669"/>
    <property type="project" value="UniProtKB-KW"/>
</dbReference>
<keyword evidence="1" id="KW-0813">Transport</keyword>
<feature type="domain" description="ABC transporter" evidence="4">
    <location>
        <begin position="7"/>
        <end position="242"/>
    </location>
</feature>
<dbReference type="InParanoid" id="Q2LX42"/>